<dbReference type="Proteomes" id="UP000221961">
    <property type="component" value="Chromosome"/>
</dbReference>
<dbReference type="RefSeq" id="WP_098692916.1">
    <property type="nucleotide sequence ID" value="NZ_CP023778.1"/>
</dbReference>
<accession>A0A291RET2</accession>
<protein>
    <submittedName>
        <fullName evidence="2">Polyketide-8 synthase acyl carrier protein</fullName>
    </submittedName>
</protein>
<dbReference type="AlphaFoldDB" id="A0A291RET2"/>
<dbReference type="EMBL" id="CP023778">
    <property type="protein sequence ID" value="ATL65644.1"/>
    <property type="molecule type" value="Genomic_DNA"/>
</dbReference>
<reference evidence="2 3" key="1">
    <citation type="submission" date="2017-10" db="EMBL/GenBank/DDBJ databases">
        <title>Comparative genomics between pathogenic Norcardia.</title>
        <authorList>
            <person name="Zeng L."/>
        </authorList>
    </citation>
    <scope>NUCLEOTIDE SEQUENCE [LARGE SCALE GENOMIC DNA]</scope>
    <source>
        <strain evidence="2 3">NC_YFY_NT001</strain>
    </source>
</reference>
<dbReference type="InterPro" id="IPR036736">
    <property type="entry name" value="ACP-like_sf"/>
</dbReference>
<evidence type="ECO:0000313" key="2">
    <source>
        <dbReference type="EMBL" id="ATL65644.1"/>
    </source>
</evidence>
<evidence type="ECO:0000259" key="1">
    <source>
        <dbReference type="PROSITE" id="PS50075"/>
    </source>
</evidence>
<dbReference type="InterPro" id="IPR009081">
    <property type="entry name" value="PP-bd_ACP"/>
</dbReference>
<sequence length="88" mass="9883">MNETTATDLHAQVRTIVAAVLDIDETELTDESSFIDDFDADSLQVIEMFSRFEKFLGVKVPNEDEVEMDNLPQAYALVAAHRHEVVNA</sequence>
<feature type="domain" description="Carrier" evidence="1">
    <location>
        <begin position="7"/>
        <end position="82"/>
    </location>
</feature>
<gene>
    <name evidence="2" type="ORF">CRH09_04860</name>
</gene>
<name>A0A291RET2_9NOCA</name>
<proteinExistence type="predicted"/>
<dbReference type="Gene3D" id="1.10.1200.10">
    <property type="entry name" value="ACP-like"/>
    <property type="match status" value="1"/>
</dbReference>
<dbReference type="Pfam" id="PF00550">
    <property type="entry name" value="PP-binding"/>
    <property type="match status" value="1"/>
</dbReference>
<dbReference type="PROSITE" id="PS50075">
    <property type="entry name" value="CARRIER"/>
    <property type="match status" value="1"/>
</dbReference>
<organism evidence="2 3">
    <name type="scientific">Nocardia terpenica</name>
    <dbReference type="NCBI Taxonomy" id="455432"/>
    <lineage>
        <taxon>Bacteria</taxon>
        <taxon>Bacillati</taxon>
        <taxon>Actinomycetota</taxon>
        <taxon>Actinomycetes</taxon>
        <taxon>Mycobacteriales</taxon>
        <taxon>Nocardiaceae</taxon>
        <taxon>Nocardia</taxon>
    </lineage>
</organism>
<dbReference type="SUPFAM" id="SSF47336">
    <property type="entry name" value="ACP-like"/>
    <property type="match status" value="1"/>
</dbReference>
<dbReference type="KEGG" id="ntp:CRH09_04860"/>
<dbReference type="GeneID" id="88356765"/>
<evidence type="ECO:0000313" key="3">
    <source>
        <dbReference type="Proteomes" id="UP000221961"/>
    </source>
</evidence>